<gene>
    <name evidence="2" type="ORF">AH68_05730</name>
</gene>
<dbReference type="AlphaFoldDB" id="A0A0A7I704"/>
<proteinExistence type="predicted"/>
<sequence>MESAADKFTQHSFSILTEIGKSRRYSIRQKMPGKGKRMQNNDQQQNDLWIKQSLGAASNWEELDEADRVSLRKAAAWYAIIAIGLAIGVGILSFTILQDGAKATLVTSSLAIIGAVFPAIEKVVSGSMEYFESTNEKLHVAKLKLMRSYFNLYALILVGAALLDFIAAAFLGLWQ</sequence>
<keyword evidence="1" id="KW-0812">Transmembrane</keyword>
<dbReference type="Proteomes" id="UP000030625">
    <property type="component" value="Chromosome"/>
</dbReference>
<evidence type="ECO:0000256" key="1">
    <source>
        <dbReference type="SAM" id="Phobius"/>
    </source>
</evidence>
<keyword evidence="1" id="KW-0472">Membrane</keyword>
<protein>
    <submittedName>
        <fullName evidence="2">Uncharacterized protein</fullName>
    </submittedName>
</protein>
<reference evidence="2 3" key="1">
    <citation type="journal article" date="2015" name="Genome Announc.">
        <title>Complete and Assembled Genome Sequence of Bifidobacterium kashiwanohense PV20-2, Isolated from the Feces of an Anemic Kenyan Infant.</title>
        <authorList>
            <person name="Vazquez-Gutierrez P."/>
            <person name="Lacroix C."/>
            <person name="Chassard C."/>
            <person name="Klumpp J."/>
            <person name="Jans C."/>
            <person name="Stevens M.J."/>
        </authorList>
    </citation>
    <scope>NUCLEOTIDE SEQUENCE [LARGE SCALE GENOMIC DNA]</scope>
    <source>
        <strain evidence="2 3">PV20-2</strain>
    </source>
</reference>
<accession>A0A0A7I704</accession>
<feature type="transmembrane region" description="Helical" evidence="1">
    <location>
        <begin position="75"/>
        <end position="97"/>
    </location>
</feature>
<name>A0A0A7I704_9BIFI</name>
<dbReference type="HOGENOM" id="CLU_130826_0_0_11"/>
<dbReference type="STRING" id="1447716.AH68_05730"/>
<dbReference type="KEGG" id="bka:AH68_05730"/>
<evidence type="ECO:0000313" key="2">
    <source>
        <dbReference type="EMBL" id="AIZ14609.1"/>
    </source>
</evidence>
<keyword evidence="1" id="KW-1133">Transmembrane helix</keyword>
<evidence type="ECO:0000313" key="3">
    <source>
        <dbReference type="Proteomes" id="UP000030625"/>
    </source>
</evidence>
<feature type="transmembrane region" description="Helical" evidence="1">
    <location>
        <begin position="103"/>
        <end position="120"/>
    </location>
</feature>
<organism evidence="2 3">
    <name type="scientific">Bifidobacterium catenulatum PV20-2</name>
    <dbReference type="NCBI Taxonomy" id="1447716"/>
    <lineage>
        <taxon>Bacteria</taxon>
        <taxon>Bacillati</taxon>
        <taxon>Actinomycetota</taxon>
        <taxon>Actinomycetes</taxon>
        <taxon>Bifidobacteriales</taxon>
        <taxon>Bifidobacteriaceae</taxon>
        <taxon>Bifidobacterium</taxon>
    </lineage>
</organism>
<feature type="transmembrane region" description="Helical" evidence="1">
    <location>
        <begin position="152"/>
        <end position="174"/>
    </location>
</feature>
<dbReference type="EMBL" id="CP007456">
    <property type="protein sequence ID" value="AIZ14609.1"/>
    <property type="molecule type" value="Genomic_DNA"/>
</dbReference>